<dbReference type="SMART" id="SM00448">
    <property type="entry name" value="REC"/>
    <property type="match status" value="1"/>
</dbReference>
<evidence type="ECO:0000256" key="2">
    <source>
        <dbReference type="ARBA" id="ARBA00024867"/>
    </source>
</evidence>
<dbReference type="CDD" id="cd17542">
    <property type="entry name" value="REC_CheY"/>
    <property type="match status" value="1"/>
</dbReference>
<feature type="domain" description="Response regulatory" evidence="4">
    <location>
        <begin position="4"/>
        <end position="119"/>
    </location>
</feature>
<dbReference type="AlphaFoldDB" id="A0A8J8MDL8"/>
<dbReference type="Pfam" id="PF00072">
    <property type="entry name" value="Response_reg"/>
    <property type="match status" value="1"/>
</dbReference>
<dbReference type="OrthoDB" id="9790669at2"/>
<dbReference type="PROSITE" id="PS50110">
    <property type="entry name" value="RESPONSE_REGULATORY"/>
    <property type="match status" value="1"/>
</dbReference>
<dbReference type="PANTHER" id="PTHR42872:SF6">
    <property type="entry name" value="PROTEIN-GLUTAMATE METHYLESTERASE_PROTEIN-GLUTAMINE GLUTAMINASE"/>
    <property type="match status" value="1"/>
</dbReference>
<dbReference type="InterPro" id="IPR001789">
    <property type="entry name" value="Sig_transdc_resp-reg_receiver"/>
</dbReference>
<dbReference type="SUPFAM" id="SSF52172">
    <property type="entry name" value="CheY-like"/>
    <property type="match status" value="1"/>
</dbReference>
<gene>
    <name evidence="5" type="ORF">HYG85_19600</name>
</gene>
<dbReference type="PANTHER" id="PTHR42872">
    <property type="entry name" value="PROTEIN-GLUTAMATE METHYLESTERASE/PROTEIN-GLUTAMINE GLUTAMINASE"/>
    <property type="match status" value="1"/>
</dbReference>
<evidence type="ECO:0000256" key="3">
    <source>
        <dbReference type="PROSITE-ProRule" id="PRU00169"/>
    </source>
</evidence>
<dbReference type="GO" id="GO:0000160">
    <property type="term" value="P:phosphorelay signal transduction system"/>
    <property type="evidence" value="ECO:0007669"/>
    <property type="project" value="InterPro"/>
</dbReference>
<organism evidence="5 6">
    <name type="scientific">Vallitalea guaymasensis</name>
    <dbReference type="NCBI Taxonomy" id="1185412"/>
    <lineage>
        <taxon>Bacteria</taxon>
        <taxon>Bacillati</taxon>
        <taxon>Bacillota</taxon>
        <taxon>Clostridia</taxon>
        <taxon>Lachnospirales</taxon>
        <taxon>Vallitaleaceae</taxon>
        <taxon>Vallitalea</taxon>
    </lineage>
</organism>
<dbReference type="Gene3D" id="3.40.50.2300">
    <property type="match status" value="1"/>
</dbReference>
<accession>A0A8J8MDL8</accession>
<keyword evidence="6" id="KW-1185">Reference proteome</keyword>
<dbReference type="Proteomes" id="UP000677305">
    <property type="component" value="Chromosome"/>
</dbReference>
<keyword evidence="3" id="KW-0597">Phosphoprotein</keyword>
<evidence type="ECO:0000313" key="6">
    <source>
        <dbReference type="Proteomes" id="UP000677305"/>
    </source>
</evidence>
<evidence type="ECO:0000313" key="5">
    <source>
        <dbReference type="EMBL" id="QUH31006.1"/>
    </source>
</evidence>
<dbReference type="InterPro" id="IPR011006">
    <property type="entry name" value="CheY-like_superfamily"/>
</dbReference>
<dbReference type="EMBL" id="CP058561">
    <property type="protein sequence ID" value="QUH31006.1"/>
    <property type="molecule type" value="Genomic_DNA"/>
</dbReference>
<reference evidence="5 6" key="1">
    <citation type="submission" date="2020-07" db="EMBL/GenBank/DDBJ databases">
        <title>Vallitalea guaymasensis genome.</title>
        <authorList>
            <person name="Postec A."/>
        </authorList>
    </citation>
    <scope>NUCLEOTIDE SEQUENCE [LARGE SCALE GENOMIC DNA]</scope>
    <source>
        <strain evidence="5 6">Ra1766G1</strain>
    </source>
</reference>
<dbReference type="KEGG" id="vgu:HYG85_19600"/>
<evidence type="ECO:0000256" key="1">
    <source>
        <dbReference type="ARBA" id="ARBA00018672"/>
    </source>
</evidence>
<sequence length="121" mass="13337">MALRVLIVDDAIFMRTVLKKMLSDEDYDICGEANNGKEAITKAKELQPDVITLDITMPEMDGVTALPEILKASPNSKVIMCSAMGQQPMVIEAIKNGAKDFIVKPFQKSRVVQAIENVVKK</sequence>
<dbReference type="RefSeq" id="WP_113671282.1">
    <property type="nucleotide sequence ID" value="NZ_CAJXUH010000001.1"/>
</dbReference>
<evidence type="ECO:0000259" key="4">
    <source>
        <dbReference type="PROSITE" id="PS50110"/>
    </source>
</evidence>
<comment type="function">
    <text evidence="2">May play the central regulatory role in sporulation. It may be an element of the effector pathway responsible for the activation of sporulation genes in response to nutritional stress. Spo0A may act in concert with spo0H (a sigma factor) to control the expression of some genes that are critical to the sporulation process.</text>
</comment>
<protein>
    <recommendedName>
        <fullName evidence="1">Stage 0 sporulation protein A homolog</fullName>
    </recommendedName>
</protein>
<feature type="modified residue" description="4-aspartylphosphate" evidence="3">
    <location>
        <position position="54"/>
    </location>
</feature>
<proteinExistence type="predicted"/>
<name>A0A8J8MDL8_9FIRM</name>